<keyword evidence="2" id="KW-0614">Plasmid</keyword>
<dbReference type="PANTHER" id="PTHR35446">
    <property type="entry name" value="SI:CH211-175M2.5"/>
    <property type="match status" value="1"/>
</dbReference>
<accession>A0A1P8KGJ3</accession>
<reference evidence="2" key="1">
    <citation type="journal article" date="2016" name="Biomed. Res. Int.">
        <title>Resistance of Permafrost and Modern Acinetobacter lwoffii Strains to Heavy Metals and Arsenic Revealed by Genome Analysis.</title>
        <authorList>
            <person name="Mindlin S."/>
            <person name="Petrenko A."/>
            <person name="Kurakov A."/>
            <person name="Beletsky A."/>
            <person name="Mardanov A."/>
            <person name="Petrova M."/>
        </authorList>
    </citation>
    <scope>NUCLEOTIDE SEQUENCE</scope>
    <source>
        <strain evidence="2">ED23-35</strain>
        <plasmid evidence="2">pALWED1.1</plasmid>
    </source>
</reference>
<feature type="domain" description="Carboxymuconolactone decarboxylase-like" evidence="1">
    <location>
        <begin position="43"/>
        <end position="121"/>
    </location>
</feature>
<dbReference type="InterPro" id="IPR003779">
    <property type="entry name" value="CMD-like"/>
</dbReference>
<dbReference type="NCBIfam" id="TIGR00778">
    <property type="entry name" value="ahpD_dom"/>
    <property type="match status" value="1"/>
</dbReference>
<dbReference type="InterPro" id="IPR029032">
    <property type="entry name" value="AhpD-like"/>
</dbReference>
<sequence length="184" mass="19252">MSRLNTPTTIDAAPTATHTSLKAVEKQLGRVPNMFRVVANSPAALSGYLQLSAASAQGGLGTTTLERIALAVAEINGCDYCLAAHSFLGRKVAKLDDAELTANRSGASNDPKADAAVRFAAAVVRQRGQVSNDQVQAVLNAGYSDAHVVDILLAVALNTFTNYVNEVTQTEVDFPAVQPLGIDV</sequence>
<dbReference type="InterPro" id="IPR004675">
    <property type="entry name" value="AhpD_core"/>
</dbReference>
<gene>
    <name evidence="2" type="ORF">BAA96_1p0092</name>
</gene>
<evidence type="ECO:0000259" key="1">
    <source>
        <dbReference type="Pfam" id="PF02627"/>
    </source>
</evidence>
<protein>
    <recommendedName>
        <fullName evidence="1">Carboxymuconolactone decarboxylase-like domain-containing protein</fullName>
    </recommendedName>
</protein>
<evidence type="ECO:0000313" key="2">
    <source>
        <dbReference type="EMBL" id="APW48798.1"/>
    </source>
</evidence>
<dbReference type="RefSeq" id="WP_171264987.1">
    <property type="nucleotide sequence ID" value="NZ_CP082144.1"/>
</dbReference>
<proteinExistence type="predicted"/>
<dbReference type="GO" id="GO:0051920">
    <property type="term" value="F:peroxiredoxin activity"/>
    <property type="evidence" value="ECO:0007669"/>
    <property type="project" value="InterPro"/>
</dbReference>
<dbReference type="AlphaFoldDB" id="A0A1P8KGJ3"/>
<dbReference type="PANTHER" id="PTHR35446:SF3">
    <property type="entry name" value="CMD DOMAIN-CONTAINING PROTEIN"/>
    <property type="match status" value="1"/>
</dbReference>
<name>A0A1P8KGJ3_ACILW</name>
<geneLocation type="plasmid" evidence="2">
    <name>pALWED1.1</name>
</geneLocation>
<dbReference type="EMBL" id="KX426227">
    <property type="protein sequence ID" value="APW48798.1"/>
    <property type="molecule type" value="Genomic_DNA"/>
</dbReference>
<dbReference type="Gene3D" id="1.20.1290.10">
    <property type="entry name" value="AhpD-like"/>
    <property type="match status" value="1"/>
</dbReference>
<dbReference type="SUPFAM" id="SSF69118">
    <property type="entry name" value="AhpD-like"/>
    <property type="match status" value="1"/>
</dbReference>
<dbReference type="Pfam" id="PF02627">
    <property type="entry name" value="CMD"/>
    <property type="match status" value="1"/>
</dbReference>
<organism evidence="2">
    <name type="scientific">Acinetobacter lwoffii</name>
    <dbReference type="NCBI Taxonomy" id="28090"/>
    <lineage>
        <taxon>Bacteria</taxon>
        <taxon>Pseudomonadati</taxon>
        <taxon>Pseudomonadota</taxon>
        <taxon>Gammaproteobacteria</taxon>
        <taxon>Moraxellales</taxon>
        <taxon>Moraxellaceae</taxon>
        <taxon>Acinetobacter</taxon>
    </lineage>
</organism>